<organism evidence="1 2">
    <name type="scientific">Dubosiella muris</name>
    <dbReference type="NCBI Taxonomy" id="3038133"/>
    <lineage>
        <taxon>Bacteria</taxon>
        <taxon>Bacillati</taxon>
        <taxon>Bacillota</taxon>
        <taxon>Erysipelotrichia</taxon>
        <taxon>Erysipelotrichales</taxon>
        <taxon>Erysipelotrichaceae</taxon>
        <taxon>Dubosiella</taxon>
    </lineage>
</organism>
<reference evidence="1" key="1">
    <citation type="submission" date="2019-04" db="EMBL/GenBank/DDBJ databases">
        <title>Microbes associate with the intestines of laboratory mice.</title>
        <authorList>
            <person name="Navarre W."/>
            <person name="Wong E."/>
            <person name="Huang K."/>
            <person name="Tropini C."/>
            <person name="Ng K."/>
            <person name="Yu B."/>
        </authorList>
    </citation>
    <scope>NUCLEOTIDE SEQUENCE</scope>
    <source>
        <strain evidence="1">NM09_H32</strain>
    </source>
</reference>
<protein>
    <submittedName>
        <fullName evidence="1">4Fe-4S dicluster domain-containing protein</fullName>
    </submittedName>
</protein>
<evidence type="ECO:0000313" key="2">
    <source>
        <dbReference type="Proteomes" id="UP000308836"/>
    </source>
</evidence>
<gene>
    <name evidence="1" type="ORF">E5336_06810</name>
</gene>
<keyword evidence="2" id="KW-1185">Reference proteome</keyword>
<evidence type="ECO:0000313" key="1">
    <source>
        <dbReference type="EMBL" id="TGY65857.1"/>
    </source>
</evidence>
<dbReference type="Proteomes" id="UP000308836">
    <property type="component" value="Unassembled WGS sequence"/>
</dbReference>
<name>A0AC61R6T7_9FIRM</name>
<accession>A0AC61R6T7</accession>
<proteinExistence type="predicted"/>
<sequence length="58" mass="5711">MAAKVDQEICIGCGACVGVCPVGAITLNDEGKAHVDADMCIDCGACVGVCPVGAITLE</sequence>
<dbReference type="EMBL" id="SRYG01000012">
    <property type="protein sequence ID" value="TGY65857.1"/>
    <property type="molecule type" value="Genomic_DNA"/>
</dbReference>
<comment type="caution">
    <text evidence="1">The sequence shown here is derived from an EMBL/GenBank/DDBJ whole genome shotgun (WGS) entry which is preliminary data.</text>
</comment>